<gene>
    <name evidence="4" type="ORF">QO001_000411</name>
</gene>
<evidence type="ECO:0000313" key="5">
    <source>
        <dbReference type="Proteomes" id="UP001223420"/>
    </source>
</evidence>
<sequence length="462" mass="50562">MVTENGVWTAADRIRARPAPPGGTKERVSVRTVRRELGGGSFGDIARELRKWKDREDYRPAIERADLPEAFERRLTVIGRELLEMARVEAARAGLADFVGAEDCRAAARDLLDEALDRVDLLEERVAALQAELDRVRAVGTQAGGAAPPVSAAGEADSLAQGRAGPRFVDTAHGLKLAREANDFWGQVRDAVEAAVRQRGPMAVHPLLRALSTRLKQEGERAGFPLTEAWLRYHLLRLVQDGNGLTLVGHRFGLAEPEPEPDVAATSEPPLAEAVAAMGKRPFWRLFMREVHALLARSGAQTAEGILGGLDPELVAATGRFQRITPRLLRWKLRQRIAERRPFEELPDGRFAALVGEAPWDGESPAGVPAARAGRRPRPRPAASGATAARQPTYPTPARRLRRGVRPHRRGSLSWGHRHPGRRRGIGRAANVFGDRRDLRVRSGALGTRARGRTPDDDGGHP</sequence>
<dbReference type="Proteomes" id="UP001223420">
    <property type="component" value="Unassembled WGS sequence"/>
</dbReference>
<evidence type="ECO:0000313" key="4">
    <source>
        <dbReference type="EMBL" id="MDQ0541503.1"/>
    </source>
</evidence>
<comment type="caution">
    <text evidence="4">The sequence shown here is derived from an EMBL/GenBank/DDBJ whole genome shotgun (WGS) entry which is preliminary data.</text>
</comment>
<feature type="compositionally biased region" description="Low complexity" evidence="2">
    <location>
        <begin position="381"/>
        <end position="392"/>
    </location>
</feature>
<feature type="region of interest" description="Disordered" evidence="2">
    <location>
        <begin position="362"/>
        <end position="462"/>
    </location>
</feature>
<evidence type="ECO:0000259" key="3">
    <source>
        <dbReference type="Pfam" id="PF11740"/>
    </source>
</evidence>
<feature type="domain" description="KfrA N-terminal DNA-binding" evidence="3">
    <location>
        <begin position="4"/>
        <end position="133"/>
    </location>
</feature>
<feature type="compositionally biased region" description="Basic and acidic residues" evidence="2">
    <location>
        <begin position="453"/>
        <end position="462"/>
    </location>
</feature>
<evidence type="ECO:0000256" key="2">
    <source>
        <dbReference type="SAM" id="MobiDB-lite"/>
    </source>
</evidence>
<keyword evidence="1" id="KW-0175">Coiled coil</keyword>
<dbReference type="RefSeq" id="WP_007565560.1">
    <property type="nucleotide sequence ID" value="NZ_JAJALK010000001.1"/>
</dbReference>
<feature type="compositionally biased region" description="Basic residues" evidence="2">
    <location>
        <begin position="399"/>
        <end position="426"/>
    </location>
</feature>
<feature type="coiled-coil region" evidence="1">
    <location>
        <begin position="105"/>
        <end position="139"/>
    </location>
</feature>
<proteinExistence type="predicted"/>
<dbReference type="EMBL" id="JAUSWL010000001">
    <property type="protein sequence ID" value="MDQ0541503.1"/>
    <property type="molecule type" value="Genomic_DNA"/>
</dbReference>
<reference evidence="4" key="1">
    <citation type="submission" date="2023-07" db="EMBL/GenBank/DDBJ databases">
        <title>Genomic Encyclopedia of Type Strains, Phase IV (KMG-IV): sequencing the most valuable type-strain genomes for metagenomic binning, comparative biology and taxonomic classification.</title>
        <authorList>
            <person name="Goeker M."/>
        </authorList>
    </citation>
    <scope>NUCLEOTIDE SEQUENCE</scope>
    <source>
        <strain evidence="4">DSM 19569</strain>
    </source>
</reference>
<organism evidence="4 5">
    <name type="scientific">Methylobacterium brachiatum</name>
    <dbReference type="NCBI Taxonomy" id="269660"/>
    <lineage>
        <taxon>Bacteria</taxon>
        <taxon>Pseudomonadati</taxon>
        <taxon>Pseudomonadota</taxon>
        <taxon>Alphaproteobacteria</taxon>
        <taxon>Hyphomicrobiales</taxon>
        <taxon>Methylobacteriaceae</taxon>
        <taxon>Methylobacterium</taxon>
    </lineage>
</organism>
<name>A0AAJ1TS15_9HYPH</name>
<dbReference type="Pfam" id="PF11740">
    <property type="entry name" value="KfrA_N"/>
    <property type="match status" value="1"/>
</dbReference>
<protein>
    <submittedName>
        <fullName evidence="4">Uncharacterized small protein (DUF1192 family)</fullName>
    </submittedName>
</protein>
<accession>A0AAJ1TS15</accession>
<dbReference type="AlphaFoldDB" id="A0AAJ1TS15"/>
<evidence type="ECO:0000256" key="1">
    <source>
        <dbReference type="SAM" id="Coils"/>
    </source>
</evidence>
<dbReference type="InterPro" id="IPR021104">
    <property type="entry name" value="KfrA_DNA-bd_N"/>
</dbReference>